<name>A0ACB9R865_9MYRT</name>
<accession>A0ACB9R865</accession>
<gene>
    <name evidence="1" type="ORF">MLD38_012960</name>
</gene>
<proteinExistence type="predicted"/>
<keyword evidence="2" id="KW-1185">Reference proteome</keyword>
<evidence type="ECO:0000313" key="1">
    <source>
        <dbReference type="EMBL" id="KAI4375045.1"/>
    </source>
</evidence>
<organism evidence="1 2">
    <name type="scientific">Melastoma candidum</name>
    <dbReference type="NCBI Taxonomy" id="119954"/>
    <lineage>
        <taxon>Eukaryota</taxon>
        <taxon>Viridiplantae</taxon>
        <taxon>Streptophyta</taxon>
        <taxon>Embryophyta</taxon>
        <taxon>Tracheophyta</taxon>
        <taxon>Spermatophyta</taxon>
        <taxon>Magnoliopsida</taxon>
        <taxon>eudicotyledons</taxon>
        <taxon>Gunneridae</taxon>
        <taxon>Pentapetalae</taxon>
        <taxon>rosids</taxon>
        <taxon>malvids</taxon>
        <taxon>Myrtales</taxon>
        <taxon>Melastomataceae</taxon>
        <taxon>Melastomatoideae</taxon>
        <taxon>Melastomateae</taxon>
        <taxon>Melastoma</taxon>
    </lineage>
</organism>
<evidence type="ECO:0000313" key="2">
    <source>
        <dbReference type="Proteomes" id="UP001057402"/>
    </source>
</evidence>
<protein>
    <submittedName>
        <fullName evidence="1">Uncharacterized protein</fullName>
    </submittedName>
</protein>
<comment type="caution">
    <text evidence="1">The sequence shown here is derived from an EMBL/GenBank/DDBJ whole genome shotgun (WGS) entry which is preliminary data.</text>
</comment>
<dbReference type="EMBL" id="CM042883">
    <property type="protein sequence ID" value="KAI4375045.1"/>
    <property type="molecule type" value="Genomic_DNA"/>
</dbReference>
<sequence>MNPLPLCISHETLSPKPRLPLPFSSNGRPRFSQNHAKVPTFSLLLPRRPAKGVVLCSAAAPPPPPLQHSDIDMVRNKQGVYAPREKKVLVLWDLDNKPPRGPPSRAADSLKRVAGNFGDSVEISAYANRHAFVHLPRWVVEERQERRQLDILERKGIVSPAQPYVCSVCGRKCKTNVELRKHFRTLHEREREKKLNRMRQLKGKKRRKYKERFIDGNDKYIEAERALIMPRVGYGLDRELRRAGVYVRTVEDRPQAADWAVKRQMEHKMRSGGVHWLVLVSDDRDFADMVRKAREAKVGTLVVGDRDGALGGCADLWLPWSEVESGQVRKEDLVIRRRVEEDEVADDGGFFSISVLDEDSEALSGELDGIMDEAIGRRSEFGGVRISMFSEGEEEEEIGEWGSEGDDGNDYLLDSDDEISVYGL</sequence>
<dbReference type="Proteomes" id="UP001057402">
    <property type="component" value="Chromosome 4"/>
</dbReference>
<reference evidence="2" key="1">
    <citation type="journal article" date="2023" name="Front. Plant Sci.">
        <title>Chromosomal-level genome assembly of Melastoma candidum provides insights into trichome evolution.</title>
        <authorList>
            <person name="Zhong Y."/>
            <person name="Wu W."/>
            <person name="Sun C."/>
            <person name="Zou P."/>
            <person name="Liu Y."/>
            <person name="Dai S."/>
            <person name="Zhou R."/>
        </authorList>
    </citation>
    <scope>NUCLEOTIDE SEQUENCE [LARGE SCALE GENOMIC DNA]</scope>
</reference>